<dbReference type="EMBL" id="JAQJAC010000003">
    <property type="protein sequence ID" value="KAJ5589754.1"/>
    <property type="molecule type" value="Genomic_DNA"/>
</dbReference>
<evidence type="ECO:0000313" key="1">
    <source>
        <dbReference type="EMBL" id="KAJ5589754.1"/>
    </source>
</evidence>
<organism evidence="1 2">
    <name type="scientific">Penicillium hetheringtonii</name>
    <dbReference type="NCBI Taxonomy" id="911720"/>
    <lineage>
        <taxon>Eukaryota</taxon>
        <taxon>Fungi</taxon>
        <taxon>Dikarya</taxon>
        <taxon>Ascomycota</taxon>
        <taxon>Pezizomycotina</taxon>
        <taxon>Eurotiomycetes</taxon>
        <taxon>Eurotiomycetidae</taxon>
        <taxon>Eurotiales</taxon>
        <taxon>Aspergillaceae</taxon>
        <taxon>Penicillium</taxon>
    </lineage>
</organism>
<accession>A0AAD6GVP9</accession>
<name>A0AAD6GVP9_9EURO</name>
<protein>
    <submittedName>
        <fullName evidence="1">Uncharacterized protein</fullName>
    </submittedName>
</protein>
<reference evidence="1 2" key="1">
    <citation type="journal article" date="2023" name="IMA Fungus">
        <title>Comparative genomic study of the Penicillium genus elucidates a diverse pangenome and 15 lateral gene transfer events.</title>
        <authorList>
            <person name="Petersen C."/>
            <person name="Sorensen T."/>
            <person name="Nielsen M.R."/>
            <person name="Sondergaard T.E."/>
            <person name="Sorensen J.L."/>
            <person name="Fitzpatrick D.A."/>
            <person name="Frisvad J.C."/>
            <person name="Nielsen K.L."/>
        </authorList>
    </citation>
    <scope>NUCLEOTIDE SEQUENCE [LARGE SCALE GENOMIC DNA]</scope>
    <source>
        <strain evidence="1 2">IBT 29057</strain>
    </source>
</reference>
<dbReference type="Proteomes" id="UP001216150">
    <property type="component" value="Unassembled WGS sequence"/>
</dbReference>
<gene>
    <name evidence="1" type="ORF">N7450_003726</name>
</gene>
<evidence type="ECO:0000313" key="2">
    <source>
        <dbReference type="Proteomes" id="UP001216150"/>
    </source>
</evidence>
<comment type="caution">
    <text evidence="1">The sequence shown here is derived from an EMBL/GenBank/DDBJ whole genome shotgun (WGS) entry which is preliminary data.</text>
</comment>
<sequence length="62" mass="7249">MEDGRVMRMLVRLASWWKVDNGIFLLRLLIDSSSIGIIDVSTIRIDTRTQTKRKKTNQSQEK</sequence>
<dbReference type="AlphaFoldDB" id="A0AAD6GVP9"/>
<keyword evidence="2" id="KW-1185">Reference proteome</keyword>
<proteinExistence type="predicted"/>